<comment type="caution">
    <text evidence="1">The sequence shown here is derived from an EMBL/GenBank/DDBJ whole genome shotgun (WGS) entry which is preliminary data.</text>
</comment>
<protein>
    <submittedName>
        <fullName evidence="1">Uncharacterized protein</fullName>
    </submittedName>
</protein>
<name>A0ACB9Z2B1_9PEZI</name>
<keyword evidence="2" id="KW-1185">Reference proteome</keyword>
<accession>A0ACB9Z2B1</accession>
<dbReference type="Proteomes" id="UP001497700">
    <property type="component" value="Unassembled WGS sequence"/>
</dbReference>
<organism evidence="1 2">
    <name type="scientific">Hypoxylon rubiginosum</name>
    <dbReference type="NCBI Taxonomy" id="110542"/>
    <lineage>
        <taxon>Eukaryota</taxon>
        <taxon>Fungi</taxon>
        <taxon>Dikarya</taxon>
        <taxon>Ascomycota</taxon>
        <taxon>Pezizomycotina</taxon>
        <taxon>Sordariomycetes</taxon>
        <taxon>Xylariomycetidae</taxon>
        <taxon>Xylariales</taxon>
        <taxon>Hypoxylaceae</taxon>
        <taxon>Hypoxylon</taxon>
    </lineage>
</organism>
<gene>
    <name evidence="1" type="ORF">F4820DRAFT_276494</name>
</gene>
<sequence>MDSVAPETSWHENSPPGNEAQEKYQCPRCPSSFKRPEHLKRHQRSHDGHKPFMCSICMKRFFRSDILTRHELMHLAAQRTNTLNRKRACTECARARERCSRDEPCMRCSTKSLQCLYPDDAGQKTHSLPNETSPSSGNDHGQIDEQPPAASRNFSLLPKNEASMSSNSVNREPFNEGDASFREFLYALRSQTTSSYLPNSSHSPNLLGPGSTGSLRYKSSAFNRERQPSSGDSGAAAAGSIPRSFVEPGLETGRQAPMFEQPPGASFHRPHDHDMIDLDDPRFGQALGEYSNLCPTAAGTDPPPPFDFHAETMASAAAAAAAAAAASLDQQRQQQRMAGVLRSSSSAGNSDGLLSTAEAIAATAGPSRGLLSLSNSNSQQPINLKAFELIAGSFKEICLDYGNGAAPAGSSSNSISESQRSAQHELLVKLYYEHFKQHAY</sequence>
<proteinExistence type="predicted"/>
<reference evidence="1 2" key="1">
    <citation type="journal article" date="2022" name="New Phytol.">
        <title>Ecological generalism drives hyperdiversity of secondary metabolite gene clusters in xylarialean endophytes.</title>
        <authorList>
            <person name="Franco M.E.E."/>
            <person name="Wisecaver J.H."/>
            <person name="Arnold A.E."/>
            <person name="Ju Y.M."/>
            <person name="Slot J.C."/>
            <person name="Ahrendt S."/>
            <person name="Moore L.P."/>
            <person name="Eastman K.E."/>
            <person name="Scott K."/>
            <person name="Konkel Z."/>
            <person name="Mondo S.J."/>
            <person name="Kuo A."/>
            <person name="Hayes R.D."/>
            <person name="Haridas S."/>
            <person name="Andreopoulos B."/>
            <person name="Riley R."/>
            <person name="LaButti K."/>
            <person name="Pangilinan J."/>
            <person name="Lipzen A."/>
            <person name="Amirebrahimi M."/>
            <person name="Yan J."/>
            <person name="Adam C."/>
            <person name="Keymanesh K."/>
            <person name="Ng V."/>
            <person name="Louie K."/>
            <person name="Northen T."/>
            <person name="Drula E."/>
            <person name="Henrissat B."/>
            <person name="Hsieh H.M."/>
            <person name="Youens-Clark K."/>
            <person name="Lutzoni F."/>
            <person name="Miadlikowska J."/>
            <person name="Eastwood D.C."/>
            <person name="Hamelin R.C."/>
            <person name="Grigoriev I.V."/>
            <person name="U'Ren J.M."/>
        </authorList>
    </citation>
    <scope>NUCLEOTIDE SEQUENCE [LARGE SCALE GENOMIC DNA]</scope>
    <source>
        <strain evidence="1 2">CBS 119005</strain>
    </source>
</reference>
<dbReference type="EMBL" id="MU393466">
    <property type="protein sequence ID" value="KAI4865840.1"/>
    <property type="molecule type" value="Genomic_DNA"/>
</dbReference>
<evidence type="ECO:0000313" key="2">
    <source>
        <dbReference type="Proteomes" id="UP001497700"/>
    </source>
</evidence>
<evidence type="ECO:0000313" key="1">
    <source>
        <dbReference type="EMBL" id="KAI4865840.1"/>
    </source>
</evidence>